<evidence type="ECO:0000313" key="1">
    <source>
        <dbReference type="EMBL" id="KAI1710412.1"/>
    </source>
</evidence>
<comment type="caution">
    <text evidence="1">The sequence shown here is derived from an EMBL/GenBank/DDBJ whole genome shotgun (WGS) entry which is preliminary data.</text>
</comment>
<proteinExistence type="predicted"/>
<evidence type="ECO:0000313" key="2">
    <source>
        <dbReference type="Proteomes" id="UP001201812"/>
    </source>
</evidence>
<gene>
    <name evidence="1" type="ORF">DdX_10772</name>
</gene>
<dbReference type="EMBL" id="JAKKPZ010000026">
    <property type="protein sequence ID" value="KAI1710412.1"/>
    <property type="molecule type" value="Genomic_DNA"/>
</dbReference>
<accession>A0AAD4N1H1</accession>
<protein>
    <submittedName>
        <fullName evidence="1">Uncharacterized protein</fullName>
    </submittedName>
</protein>
<organism evidence="1 2">
    <name type="scientific">Ditylenchus destructor</name>
    <dbReference type="NCBI Taxonomy" id="166010"/>
    <lineage>
        <taxon>Eukaryota</taxon>
        <taxon>Metazoa</taxon>
        <taxon>Ecdysozoa</taxon>
        <taxon>Nematoda</taxon>
        <taxon>Chromadorea</taxon>
        <taxon>Rhabditida</taxon>
        <taxon>Tylenchina</taxon>
        <taxon>Tylenchomorpha</taxon>
        <taxon>Sphaerularioidea</taxon>
        <taxon>Anguinidae</taxon>
        <taxon>Anguininae</taxon>
        <taxon>Ditylenchus</taxon>
    </lineage>
</organism>
<reference evidence="1" key="1">
    <citation type="submission" date="2022-01" db="EMBL/GenBank/DDBJ databases">
        <title>Genome Sequence Resource for Two Populations of Ditylenchus destructor, the Migratory Endoparasitic Phytonematode.</title>
        <authorList>
            <person name="Zhang H."/>
            <person name="Lin R."/>
            <person name="Xie B."/>
        </authorList>
    </citation>
    <scope>NUCLEOTIDE SEQUENCE</scope>
    <source>
        <strain evidence="1">BazhouSP</strain>
    </source>
</reference>
<keyword evidence="2" id="KW-1185">Reference proteome</keyword>
<sequence>MTCRGQSRDYVQQGAPLVGDDTTPKLKFYRNDAESVHRNGFDYSLYHELDPPKQIGDFQWHRTYRCSMSVTGQKNCRARIYTSGHGKMKRDMEYQLGIFKNCYHSHESDLDARVDDKEKKGENDIVASARCLTHAKDLDKKEQIRFYKYKVTRVQHNGFVYSYDKDLKSHPKWKHRMHCQRLINGKKRCSGSIWTTGKWKKDDRGREYQIGIIMNGHDHDPLQIAFQGKDNDGESPEAGLKFYKYKEKKVHRDGHVYCLVRKLKSHPLWKHRMRCTRNNKQLPCNGYIWTTGEWETDNLGRFYQRGIPRGEHSHRAFEVLNEDATAHVGGPMEVKQSSDEDDVVMVED</sequence>
<dbReference type="Proteomes" id="UP001201812">
    <property type="component" value="Unassembled WGS sequence"/>
</dbReference>
<name>A0AAD4N1H1_9BILA</name>
<dbReference type="AlphaFoldDB" id="A0AAD4N1H1"/>